<accession>A0A1G6L8P7</accession>
<keyword evidence="3" id="KW-1185">Reference proteome</keyword>
<protein>
    <submittedName>
        <fullName evidence="2">Uncharacterized protein</fullName>
    </submittedName>
</protein>
<evidence type="ECO:0000313" key="2">
    <source>
        <dbReference type="EMBL" id="SDC39679.1"/>
    </source>
</evidence>
<dbReference type="EMBL" id="FMZA01000007">
    <property type="protein sequence ID" value="SDC39679.1"/>
    <property type="molecule type" value="Genomic_DNA"/>
</dbReference>
<evidence type="ECO:0000313" key="3">
    <source>
        <dbReference type="Proteomes" id="UP000199387"/>
    </source>
</evidence>
<dbReference type="Proteomes" id="UP000199387">
    <property type="component" value="Unassembled WGS sequence"/>
</dbReference>
<dbReference type="STRING" id="1236220.SAMN04488112_107111"/>
<feature type="region of interest" description="Disordered" evidence="1">
    <location>
        <begin position="1"/>
        <end position="24"/>
    </location>
</feature>
<sequence length="90" mass="10256">MKGKALSPYQLKPHHLGKHQNPLENGDEIYGTIQGIRGNGMIFIPATKPLSKHRAKSTFFPLFRPHYFYLLNEKSLPDDTKPLKISRGNL</sequence>
<gene>
    <name evidence="2" type="ORF">SAMN04488112_107111</name>
</gene>
<dbReference type="AlphaFoldDB" id="A0A1G6L8P7"/>
<reference evidence="2 3" key="1">
    <citation type="submission" date="2016-10" db="EMBL/GenBank/DDBJ databases">
        <authorList>
            <person name="de Groot N.N."/>
        </authorList>
    </citation>
    <scope>NUCLEOTIDE SEQUENCE [LARGE SCALE GENOMIC DNA]</scope>
    <source>
        <strain evidence="2 3">DSM 45514</strain>
    </source>
</reference>
<evidence type="ECO:0000256" key="1">
    <source>
        <dbReference type="SAM" id="MobiDB-lite"/>
    </source>
</evidence>
<proteinExistence type="predicted"/>
<organism evidence="2 3">
    <name type="scientific">Melghirimyces thermohalophilus</name>
    <dbReference type="NCBI Taxonomy" id="1236220"/>
    <lineage>
        <taxon>Bacteria</taxon>
        <taxon>Bacillati</taxon>
        <taxon>Bacillota</taxon>
        <taxon>Bacilli</taxon>
        <taxon>Bacillales</taxon>
        <taxon>Thermoactinomycetaceae</taxon>
        <taxon>Melghirimyces</taxon>
    </lineage>
</organism>
<name>A0A1G6L8P7_9BACL</name>